<evidence type="ECO:0000313" key="2">
    <source>
        <dbReference type="Proteomes" id="UP000199114"/>
    </source>
</evidence>
<dbReference type="OrthoDB" id="298910at2157"/>
<keyword evidence="2" id="KW-1185">Reference proteome</keyword>
<dbReference type="SUPFAM" id="SSF53850">
    <property type="entry name" value="Periplasmic binding protein-like II"/>
    <property type="match status" value="1"/>
</dbReference>
<dbReference type="InterPro" id="IPR006059">
    <property type="entry name" value="SBP"/>
</dbReference>
<dbReference type="Pfam" id="PF13416">
    <property type="entry name" value="SBP_bac_8"/>
    <property type="match status" value="1"/>
</dbReference>
<dbReference type="EMBL" id="FOFD01000005">
    <property type="protein sequence ID" value="SER37069.1"/>
    <property type="molecule type" value="Genomic_DNA"/>
</dbReference>
<dbReference type="PROSITE" id="PS51257">
    <property type="entry name" value="PROKAR_LIPOPROTEIN"/>
    <property type="match status" value="1"/>
</dbReference>
<dbReference type="PANTHER" id="PTHR43649">
    <property type="entry name" value="ARABINOSE-BINDING PROTEIN-RELATED"/>
    <property type="match status" value="1"/>
</dbReference>
<gene>
    <name evidence="1" type="ORF">SAMN04489841_3658</name>
</gene>
<accession>A0A1H9NN53</accession>
<dbReference type="STRING" id="1186196.SAMN04489841_3658"/>
<dbReference type="Gene3D" id="3.40.190.10">
    <property type="entry name" value="Periplasmic binding protein-like II"/>
    <property type="match status" value="2"/>
</dbReference>
<dbReference type="Proteomes" id="UP000199114">
    <property type="component" value="Unassembled WGS sequence"/>
</dbReference>
<proteinExistence type="predicted"/>
<dbReference type="InterPro" id="IPR050490">
    <property type="entry name" value="Bact_solute-bd_prot1"/>
</dbReference>
<dbReference type="PANTHER" id="PTHR43649:SF12">
    <property type="entry name" value="DIACETYLCHITOBIOSE BINDING PROTEIN DASA"/>
    <property type="match status" value="1"/>
</dbReference>
<protein>
    <submittedName>
        <fullName evidence="1">Carbohydrate ABC transporter substrate-binding protein, CUT1 family</fullName>
    </submittedName>
</protein>
<evidence type="ECO:0000313" key="1">
    <source>
        <dbReference type="EMBL" id="SER37069.1"/>
    </source>
</evidence>
<dbReference type="AlphaFoldDB" id="A0A1H9NN53"/>
<name>A0A1H9NN53_9EURY</name>
<organism evidence="1 2">
    <name type="scientific">Natrinema salaciae</name>
    <dbReference type="NCBI Taxonomy" id="1186196"/>
    <lineage>
        <taxon>Archaea</taxon>
        <taxon>Methanobacteriati</taxon>
        <taxon>Methanobacteriota</taxon>
        <taxon>Stenosarchaea group</taxon>
        <taxon>Halobacteria</taxon>
        <taxon>Halobacteriales</taxon>
        <taxon>Natrialbaceae</taxon>
        <taxon>Natrinema</taxon>
    </lineage>
</organism>
<reference evidence="2" key="1">
    <citation type="submission" date="2016-10" db="EMBL/GenBank/DDBJ databases">
        <authorList>
            <person name="Varghese N."/>
            <person name="Submissions S."/>
        </authorList>
    </citation>
    <scope>NUCLEOTIDE SEQUENCE [LARGE SCALE GENOMIC DNA]</scope>
    <source>
        <strain evidence="2">DSM 25055</strain>
    </source>
</reference>
<sequence length="435" mass="48167">MIDHTRRKLLQCAGATTTIGIAGCLDGFTGSNGSGDAVQARYIGQESQADWLEEQSDAFEAETGIEVEHEFLTWADVPDSQVTDIQSGTGPDVDHIASTFLPQQANADGWVDLSELDATLPELDGFFDQVTDIMDYQGQIHGIPWFWGPRGYLEYDPLVEQAGIDGQPDDWDALVEQGQAFREEFPDRHLYAMMGVSWELPRAFITFLWQNGGRVADEDTNEILFDSTEGVEALNFWKDLILEEDVMPTQIAEWGVDEFDGALINEDVSAIMQDLSPVDQFVEQGEADRSDFTIGPLPAGPTGDRSTFFGMEGLGIRPWSDKQDEAAEWISWLSRPAVNAAFADRIGLLPTVEEAFDRSEFDDELSRTLHDDVLPHARHYPMIPGLSEVEGELAGTIGQWLEEVVTGDWEEGRSAELLDEAAGVAQRLVDQAQEG</sequence>
<dbReference type="RefSeq" id="WP_090620195.1">
    <property type="nucleotide sequence ID" value="NZ_FOFD01000005.1"/>
</dbReference>